<evidence type="ECO:0000256" key="1">
    <source>
        <dbReference type="SAM" id="Coils"/>
    </source>
</evidence>
<feature type="region of interest" description="Disordered" evidence="2">
    <location>
        <begin position="274"/>
        <end position="308"/>
    </location>
</feature>
<keyword evidence="1" id="KW-0175">Coiled coil</keyword>
<dbReference type="AlphaFoldDB" id="A0A7K1LBC0"/>
<dbReference type="Proteomes" id="UP000432015">
    <property type="component" value="Unassembled WGS sequence"/>
</dbReference>
<sequence length="308" mass="33578">MSDAQLAAYERILRTHGLGEEQVGACADELARAEAQYRDPGPSASEPAQLRADLAAAFCQNLFCGPEQNRPTDPGQGVYGRFADVAMRVVAPALDRFSAELAETQRERDRLEAEGVEQMAERFLEESKIRAMDFRNGMSMDLTPARELAAIWVGVARGMLGDAPNYTETLFEIPTDDDPKVSMEVKLAGELERYAFVLQRVGSLTPHQARLQAEADRDRAHNLIRDLLDPDACHLDHHGGCQAHGYTLAPGERCPQSEAKELVADLDQEAAAGSIASAMDEIESIGASSTEPKTGERPTEGDLGREAR</sequence>
<evidence type="ECO:0000313" key="3">
    <source>
        <dbReference type="EMBL" id="MUN41485.1"/>
    </source>
</evidence>
<accession>A0A7K1LBC0</accession>
<reference evidence="3 4" key="1">
    <citation type="submission" date="2019-11" db="EMBL/GenBank/DDBJ databases">
        <authorList>
            <person name="Cao P."/>
        </authorList>
    </citation>
    <scope>NUCLEOTIDE SEQUENCE [LARGE SCALE GENOMIC DNA]</scope>
    <source>
        <strain evidence="3 4">NEAU-AAG5</strain>
    </source>
</reference>
<organism evidence="3 4">
    <name type="scientific">Actinomadura litoris</name>
    <dbReference type="NCBI Taxonomy" id="2678616"/>
    <lineage>
        <taxon>Bacteria</taxon>
        <taxon>Bacillati</taxon>
        <taxon>Actinomycetota</taxon>
        <taxon>Actinomycetes</taxon>
        <taxon>Streptosporangiales</taxon>
        <taxon>Thermomonosporaceae</taxon>
        <taxon>Actinomadura</taxon>
    </lineage>
</organism>
<feature type="coiled-coil region" evidence="1">
    <location>
        <begin position="94"/>
        <end position="121"/>
    </location>
</feature>
<comment type="caution">
    <text evidence="3">The sequence shown here is derived from an EMBL/GenBank/DDBJ whole genome shotgun (WGS) entry which is preliminary data.</text>
</comment>
<evidence type="ECO:0000313" key="4">
    <source>
        <dbReference type="Proteomes" id="UP000432015"/>
    </source>
</evidence>
<protein>
    <submittedName>
        <fullName evidence="3">Uncharacterized protein</fullName>
    </submittedName>
</protein>
<evidence type="ECO:0000256" key="2">
    <source>
        <dbReference type="SAM" id="MobiDB-lite"/>
    </source>
</evidence>
<dbReference type="EMBL" id="WOFH01000014">
    <property type="protein sequence ID" value="MUN41485.1"/>
    <property type="molecule type" value="Genomic_DNA"/>
</dbReference>
<proteinExistence type="predicted"/>
<gene>
    <name evidence="3" type="ORF">GNZ18_33565</name>
</gene>
<name>A0A7K1LBC0_9ACTN</name>
<dbReference type="RefSeq" id="WP_156220654.1">
    <property type="nucleotide sequence ID" value="NZ_WOFH01000014.1"/>
</dbReference>
<feature type="compositionally biased region" description="Basic and acidic residues" evidence="2">
    <location>
        <begin position="293"/>
        <end position="308"/>
    </location>
</feature>
<keyword evidence="4" id="KW-1185">Reference proteome</keyword>